<evidence type="ECO:0000256" key="5">
    <source>
        <dbReference type="ARBA" id="ARBA00022984"/>
    </source>
</evidence>
<evidence type="ECO:0000313" key="10">
    <source>
        <dbReference type="Proteomes" id="UP001162880"/>
    </source>
</evidence>
<dbReference type="PROSITE" id="PS52029">
    <property type="entry name" value="LD_TPASE"/>
    <property type="match status" value="1"/>
</dbReference>
<keyword evidence="3" id="KW-0808">Transferase</keyword>
<dbReference type="Proteomes" id="UP001162880">
    <property type="component" value="Unassembled WGS sequence"/>
</dbReference>
<evidence type="ECO:0000256" key="4">
    <source>
        <dbReference type="ARBA" id="ARBA00022960"/>
    </source>
</evidence>
<keyword evidence="4 7" id="KW-0133">Cell shape</keyword>
<comment type="pathway">
    <text evidence="1 7">Cell wall biogenesis; peptidoglycan biosynthesis.</text>
</comment>
<dbReference type="InterPro" id="IPR052905">
    <property type="entry name" value="LD-transpeptidase_YkuD-like"/>
</dbReference>
<dbReference type="CDD" id="cd16913">
    <property type="entry name" value="YkuD_like"/>
    <property type="match status" value="1"/>
</dbReference>
<evidence type="ECO:0000256" key="1">
    <source>
        <dbReference type="ARBA" id="ARBA00004752"/>
    </source>
</evidence>
<dbReference type="EMBL" id="JALHLE010000005">
    <property type="protein sequence ID" value="MCJ2178064.1"/>
    <property type="molecule type" value="Genomic_DNA"/>
</dbReference>
<dbReference type="PROSITE" id="PS51257">
    <property type="entry name" value="PROKAR_LIPOPROTEIN"/>
    <property type="match status" value="1"/>
</dbReference>
<evidence type="ECO:0000256" key="3">
    <source>
        <dbReference type="ARBA" id="ARBA00022679"/>
    </source>
</evidence>
<organism evidence="9 10">
    <name type="scientific">Novosphingobium album</name>
    <name type="common">ex Hu et al. 2023</name>
    <dbReference type="NCBI Taxonomy" id="2930093"/>
    <lineage>
        <taxon>Bacteria</taxon>
        <taxon>Pseudomonadati</taxon>
        <taxon>Pseudomonadota</taxon>
        <taxon>Alphaproteobacteria</taxon>
        <taxon>Sphingomonadales</taxon>
        <taxon>Sphingomonadaceae</taxon>
        <taxon>Novosphingobium</taxon>
    </lineage>
</organism>
<dbReference type="Gene3D" id="2.40.440.10">
    <property type="entry name" value="L,D-transpeptidase catalytic domain-like"/>
    <property type="match status" value="1"/>
</dbReference>
<feature type="active site" description="Nucleophile" evidence="7">
    <location>
        <position position="323"/>
    </location>
</feature>
<proteinExistence type="inferred from homology"/>
<accession>A0ABT0AZV4</accession>
<evidence type="ECO:0000259" key="8">
    <source>
        <dbReference type="PROSITE" id="PS52029"/>
    </source>
</evidence>
<dbReference type="SUPFAM" id="SSF141523">
    <property type="entry name" value="L,D-transpeptidase catalytic domain-like"/>
    <property type="match status" value="1"/>
</dbReference>
<gene>
    <name evidence="9" type="ORF">MTR64_05780</name>
</gene>
<dbReference type="InterPro" id="IPR038063">
    <property type="entry name" value="Transpep_catalytic_dom"/>
</dbReference>
<feature type="active site" description="Proton donor/acceptor" evidence="7">
    <location>
        <position position="304"/>
    </location>
</feature>
<protein>
    <submittedName>
        <fullName evidence="9">L,D-transpeptidase family protein</fullName>
    </submittedName>
</protein>
<dbReference type="RefSeq" id="WP_243991688.1">
    <property type="nucleotide sequence ID" value="NZ_JALHLE010000005.1"/>
</dbReference>
<comment type="caution">
    <text evidence="9">The sequence shown here is derived from an EMBL/GenBank/DDBJ whole genome shotgun (WGS) entry which is preliminary data.</text>
</comment>
<keyword evidence="10" id="KW-1185">Reference proteome</keyword>
<evidence type="ECO:0000256" key="6">
    <source>
        <dbReference type="ARBA" id="ARBA00023316"/>
    </source>
</evidence>
<dbReference type="InterPro" id="IPR045380">
    <property type="entry name" value="LD_TPept_scaffold_dom"/>
</dbReference>
<evidence type="ECO:0000313" key="9">
    <source>
        <dbReference type="EMBL" id="MCJ2178064.1"/>
    </source>
</evidence>
<dbReference type="Pfam" id="PF03734">
    <property type="entry name" value="YkuD"/>
    <property type="match status" value="1"/>
</dbReference>
<feature type="domain" description="L,D-TPase catalytic" evidence="8">
    <location>
        <begin position="201"/>
        <end position="347"/>
    </location>
</feature>
<keyword evidence="6 7" id="KW-0961">Cell wall biogenesis/degradation</keyword>
<comment type="similarity">
    <text evidence="2">Belongs to the YkuD family.</text>
</comment>
<dbReference type="PANTHER" id="PTHR41533">
    <property type="entry name" value="L,D-TRANSPEPTIDASE HI_1667-RELATED"/>
    <property type="match status" value="1"/>
</dbReference>
<keyword evidence="5 7" id="KW-0573">Peptidoglycan synthesis</keyword>
<dbReference type="PANTHER" id="PTHR41533:SF2">
    <property type="entry name" value="BLR7131 PROTEIN"/>
    <property type="match status" value="1"/>
</dbReference>
<dbReference type="InterPro" id="IPR005490">
    <property type="entry name" value="LD_TPept_cat_dom"/>
</dbReference>
<sequence>MGKGNVISGHPAGSALPAILMVLALVSCGAADIPDDPSNSATVVPEATAEPVIAPAGEWSTEEVDRLLHWVKAAPQDALPSPSSRDLDTAIASGDHSAIDGAATALALKLGRMHLLGVANTAQRTGWHITDSDSAIDLQARLEKAIGSDDIDGFIENLRPSSPDYAALRDAYAAETDKDRRATIARNMERWRWMPQSLGQSYVLVNTATFEARLWRNGKQAGTWRVIVGKRSTPSPVFSARITGVTLNPWWNIPASIVREKHGNFPARLGYVRTANGFAQKPGPNNALGQMKLVMPNPFSVYMHDTPSKSLFARDIRAFSHGCIRVGEALNFATTLLNGEKTPSEVDAIVAGGQTTTISLPSSLPVYITYFTAGLLGDGSFVIQPDIYSRDKNLPDLARASETECSASG</sequence>
<evidence type="ECO:0000256" key="7">
    <source>
        <dbReference type="PROSITE-ProRule" id="PRU01373"/>
    </source>
</evidence>
<evidence type="ECO:0000256" key="2">
    <source>
        <dbReference type="ARBA" id="ARBA00005992"/>
    </source>
</evidence>
<dbReference type="Pfam" id="PF20142">
    <property type="entry name" value="Scaffold"/>
    <property type="match status" value="1"/>
</dbReference>
<name>A0ABT0AZV4_9SPHN</name>
<reference evidence="9" key="1">
    <citation type="submission" date="2022-03" db="EMBL/GenBank/DDBJ databases">
        <title>Identification of a novel bacterium isolated from mangrove sediments.</title>
        <authorList>
            <person name="Pan X."/>
        </authorList>
    </citation>
    <scope>NUCLEOTIDE SEQUENCE</scope>
    <source>
        <strain evidence="9">B2580</strain>
    </source>
</reference>